<sequence>MCLTVTFLLCFCQFCWGVPGDADLRILLQNEQNQNIIRQLGTRYEIVHPFQIRPDWGRGLSTKVSETNG</sequence>
<reference evidence="2 3" key="1">
    <citation type="submission" date="2013-11" db="EMBL/GenBank/DDBJ databases">
        <title>Genome sequencing of Stegodyphus mimosarum.</title>
        <authorList>
            <person name="Bechsgaard J."/>
        </authorList>
    </citation>
    <scope>NUCLEOTIDE SEQUENCE [LARGE SCALE GENOMIC DNA]</scope>
</reference>
<gene>
    <name evidence="2" type="ORF">X975_17616</name>
</gene>
<evidence type="ECO:0000313" key="3">
    <source>
        <dbReference type="Proteomes" id="UP000054359"/>
    </source>
</evidence>
<organism evidence="2 3">
    <name type="scientific">Stegodyphus mimosarum</name>
    <name type="common">African social velvet spider</name>
    <dbReference type="NCBI Taxonomy" id="407821"/>
    <lineage>
        <taxon>Eukaryota</taxon>
        <taxon>Metazoa</taxon>
        <taxon>Ecdysozoa</taxon>
        <taxon>Arthropoda</taxon>
        <taxon>Chelicerata</taxon>
        <taxon>Arachnida</taxon>
        <taxon>Araneae</taxon>
        <taxon>Araneomorphae</taxon>
        <taxon>Entelegynae</taxon>
        <taxon>Eresoidea</taxon>
        <taxon>Eresidae</taxon>
        <taxon>Stegodyphus</taxon>
    </lineage>
</organism>
<evidence type="ECO:0000256" key="1">
    <source>
        <dbReference type="SAM" id="SignalP"/>
    </source>
</evidence>
<keyword evidence="3" id="KW-1185">Reference proteome</keyword>
<feature type="non-terminal residue" evidence="2">
    <location>
        <position position="69"/>
    </location>
</feature>
<name>A0A087U5G0_STEMI</name>
<dbReference type="AlphaFoldDB" id="A0A087U5G0"/>
<feature type="chain" id="PRO_5001830299" evidence="1">
    <location>
        <begin position="18"/>
        <end position="69"/>
    </location>
</feature>
<feature type="signal peptide" evidence="1">
    <location>
        <begin position="1"/>
        <end position="17"/>
    </location>
</feature>
<protein>
    <submittedName>
        <fullName evidence="2">Uncharacterized protein</fullName>
    </submittedName>
</protein>
<dbReference type="EMBL" id="KK118273">
    <property type="protein sequence ID" value="KFM72599.1"/>
    <property type="molecule type" value="Genomic_DNA"/>
</dbReference>
<dbReference type="Proteomes" id="UP000054359">
    <property type="component" value="Unassembled WGS sequence"/>
</dbReference>
<keyword evidence="1" id="KW-0732">Signal</keyword>
<proteinExistence type="predicted"/>
<evidence type="ECO:0000313" key="2">
    <source>
        <dbReference type="EMBL" id="KFM72599.1"/>
    </source>
</evidence>
<accession>A0A087U5G0</accession>